<dbReference type="InterPro" id="IPR023395">
    <property type="entry name" value="MCP_dom_sf"/>
</dbReference>
<keyword evidence="6" id="KW-1133">Transmembrane helix</keyword>
<evidence type="ECO:0000256" key="10">
    <source>
        <dbReference type="RuleBase" id="RU000488"/>
    </source>
</evidence>
<evidence type="ECO:0000256" key="4">
    <source>
        <dbReference type="ARBA" id="ARBA00022692"/>
    </source>
</evidence>
<evidence type="ECO:0000256" key="3">
    <source>
        <dbReference type="ARBA" id="ARBA00022448"/>
    </source>
</evidence>
<keyword evidence="7" id="KW-0496">Mitochondrion</keyword>
<dbReference type="PANTHER" id="PTHR45788">
    <property type="entry name" value="SUCCINATE/FUMARATE MITOCHONDRIAL TRANSPORTER-RELATED"/>
    <property type="match status" value="1"/>
</dbReference>
<evidence type="ECO:0000256" key="1">
    <source>
        <dbReference type="ARBA" id="ARBA00004225"/>
    </source>
</evidence>
<dbReference type="EMBL" id="HBIU01015674">
    <property type="protein sequence ID" value="CAE0628622.1"/>
    <property type="molecule type" value="Transcribed_RNA"/>
</dbReference>
<evidence type="ECO:0000256" key="2">
    <source>
        <dbReference type="ARBA" id="ARBA00006375"/>
    </source>
</evidence>
<accession>A0A6V1P9W6</accession>
<dbReference type="AlphaFoldDB" id="A0A6V1P9W6"/>
<feature type="region of interest" description="Disordered" evidence="11">
    <location>
        <begin position="155"/>
        <end position="174"/>
    </location>
</feature>
<feature type="repeat" description="Solcar" evidence="9">
    <location>
        <begin position="240"/>
        <end position="328"/>
    </location>
</feature>
<dbReference type="Gene3D" id="1.50.40.10">
    <property type="entry name" value="Mitochondrial carrier domain"/>
    <property type="match status" value="1"/>
</dbReference>
<sequence length="333" mass="35791">MDCQRSPARFVNKRKLLATAPSNQPDPTLRLLGGMTSGVIEALILTPLDVTKTRLQLDHAGRYRGMVDCGRQLVAAEGPRALYKGLAPWTWHVVLKNGSRYYFNAVYRQMLSDPSGGISTQRQFVAGLLAGATEATLIVTPFEVLKTRLQATDRAPPPVRAAAAAPGGGGAAPPPPPPKYTGMVQAATRIAQVEGPLALWNGLAPTIVRQSVNQGCSFATNGLLRTHVWRVRDGEPLEVWKSALSGVLGAIPGPVLNCPADVVKTRLMNQETPKGGAPPKYRGPIHALTTIAKEEGPRALYKGLLPRLARLCPSYAIQWVAVDQFMQIFGGRV</sequence>
<evidence type="ECO:0000256" key="7">
    <source>
        <dbReference type="ARBA" id="ARBA00023128"/>
    </source>
</evidence>
<keyword evidence="8 9" id="KW-0472">Membrane</keyword>
<reference evidence="12" key="1">
    <citation type="submission" date="2021-01" db="EMBL/GenBank/DDBJ databases">
        <authorList>
            <person name="Corre E."/>
            <person name="Pelletier E."/>
            <person name="Niang G."/>
            <person name="Scheremetjew M."/>
            <person name="Finn R."/>
            <person name="Kale V."/>
            <person name="Holt S."/>
            <person name="Cochrane G."/>
            <person name="Meng A."/>
            <person name="Brown T."/>
            <person name="Cohen L."/>
        </authorList>
    </citation>
    <scope>NUCLEOTIDE SEQUENCE</scope>
    <source>
        <strain evidence="12">CCMP3107</strain>
    </source>
</reference>
<dbReference type="SUPFAM" id="SSF103506">
    <property type="entry name" value="Mitochondrial carrier"/>
    <property type="match status" value="1"/>
</dbReference>
<proteinExistence type="inferred from homology"/>
<keyword evidence="4 9" id="KW-0812">Transmembrane</keyword>
<evidence type="ECO:0000256" key="6">
    <source>
        <dbReference type="ARBA" id="ARBA00022989"/>
    </source>
</evidence>
<dbReference type="Pfam" id="PF00153">
    <property type="entry name" value="Mito_carr"/>
    <property type="match status" value="3"/>
</dbReference>
<evidence type="ECO:0000256" key="11">
    <source>
        <dbReference type="SAM" id="MobiDB-lite"/>
    </source>
</evidence>
<organism evidence="12">
    <name type="scientific">Heterosigma akashiwo</name>
    <name type="common">Chromophytic alga</name>
    <name type="synonym">Heterosigma carterae</name>
    <dbReference type="NCBI Taxonomy" id="2829"/>
    <lineage>
        <taxon>Eukaryota</taxon>
        <taxon>Sar</taxon>
        <taxon>Stramenopiles</taxon>
        <taxon>Ochrophyta</taxon>
        <taxon>Raphidophyceae</taxon>
        <taxon>Chattonellales</taxon>
        <taxon>Chattonellaceae</taxon>
        <taxon>Heterosigma</taxon>
    </lineage>
</organism>
<comment type="subcellular location">
    <subcellularLocation>
        <location evidence="1">Mitochondrion membrane</location>
        <topology evidence="1">Multi-pass membrane protein</topology>
    </subcellularLocation>
</comment>
<dbReference type="GO" id="GO:0031966">
    <property type="term" value="C:mitochondrial membrane"/>
    <property type="evidence" value="ECO:0007669"/>
    <property type="project" value="UniProtKB-SubCell"/>
</dbReference>
<keyword evidence="3 10" id="KW-0813">Transport</keyword>
<evidence type="ECO:0000313" key="12">
    <source>
        <dbReference type="EMBL" id="CAE0628622.1"/>
    </source>
</evidence>
<keyword evidence="5" id="KW-0677">Repeat</keyword>
<feature type="repeat" description="Solcar" evidence="9">
    <location>
        <begin position="25"/>
        <end position="110"/>
    </location>
</feature>
<evidence type="ECO:0000256" key="9">
    <source>
        <dbReference type="PROSITE-ProRule" id="PRU00282"/>
    </source>
</evidence>
<protein>
    <submittedName>
        <fullName evidence="12">Uncharacterized protein</fullName>
    </submittedName>
</protein>
<name>A0A6V1P9W6_HETAK</name>
<feature type="repeat" description="Solcar" evidence="9">
    <location>
        <begin position="118"/>
        <end position="227"/>
    </location>
</feature>
<dbReference type="PANTHER" id="PTHR45788:SF2">
    <property type="entry name" value="SUCCINATE_FUMARATE MITOCHONDRIAL TRANSPORTER"/>
    <property type="match status" value="1"/>
</dbReference>
<dbReference type="PROSITE" id="PS50920">
    <property type="entry name" value="SOLCAR"/>
    <property type="match status" value="3"/>
</dbReference>
<dbReference type="InterPro" id="IPR049563">
    <property type="entry name" value="TXTP-like"/>
</dbReference>
<dbReference type="InterPro" id="IPR018108">
    <property type="entry name" value="MCP_transmembrane"/>
</dbReference>
<gene>
    <name evidence="12" type="ORF">HAKA00212_LOCUS7304</name>
</gene>
<evidence type="ECO:0000256" key="8">
    <source>
        <dbReference type="ARBA" id="ARBA00023136"/>
    </source>
</evidence>
<comment type="similarity">
    <text evidence="2 10">Belongs to the mitochondrial carrier (TC 2.A.29) family.</text>
</comment>
<dbReference type="GO" id="GO:0005469">
    <property type="term" value="F:succinate:fumarate antiporter activity"/>
    <property type="evidence" value="ECO:0007669"/>
    <property type="project" value="TreeGrafter"/>
</dbReference>
<evidence type="ECO:0000256" key="5">
    <source>
        <dbReference type="ARBA" id="ARBA00022737"/>
    </source>
</evidence>